<dbReference type="EMBL" id="CAMXCT010000900">
    <property type="protein sequence ID" value="CAI3984582.1"/>
    <property type="molecule type" value="Genomic_DNA"/>
</dbReference>
<gene>
    <name evidence="2" type="ORF">C1SCF055_LOCUS12107</name>
</gene>
<evidence type="ECO:0000313" key="2">
    <source>
        <dbReference type="EMBL" id="CAI3984582.1"/>
    </source>
</evidence>
<proteinExistence type="predicted"/>
<protein>
    <submittedName>
        <fullName evidence="2">Uncharacterized protein</fullName>
    </submittedName>
</protein>
<dbReference type="Proteomes" id="UP001152797">
    <property type="component" value="Unassembled WGS sequence"/>
</dbReference>
<evidence type="ECO:0000256" key="1">
    <source>
        <dbReference type="SAM" id="MobiDB-lite"/>
    </source>
</evidence>
<keyword evidence="4" id="KW-1185">Reference proteome</keyword>
<dbReference type="EMBL" id="CAMXCT020000900">
    <property type="protein sequence ID" value="CAL1137957.1"/>
    <property type="molecule type" value="Genomic_DNA"/>
</dbReference>
<accession>A0A9P1C4J5</accession>
<comment type="caution">
    <text evidence="2">The sequence shown here is derived from an EMBL/GenBank/DDBJ whole genome shotgun (WGS) entry which is preliminary data.</text>
</comment>
<sequence>MLPCINTIKDSRLTFQEILLAAALRAIAGPLVDANPSEEPQRPQVFSGASQQLEGAGQILGATIEAAGPGEAGQNHSSDEDQEENQSASGRENDVSDPAGQTAPMCQPLLEPPSAIIIGPGGPNRLQWHIVPDGVAKFCELRRFHSNHPQPVYLLPGICPHMVEDADAGLGM</sequence>
<evidence type="ECO:0000313" key="3">
    <source>
        <dbReference type="EMBL" id="CAL4771894.1"/>
    </source>
</evidence>
<reference evidence="2" key="1">
    <citation type="submission" date="2022-10" db="EMBL/GenBank/DDBJ databases">
        <authorList>
            <person name="Chen Y."/>
            <person name="Dougan E. K."/>
            <person name="Chan C."/>
            <person name="Rhodes N."/>
            <person name="Thang M."/>
        </authorList>
    </citation>
    <scope>NUCLEOTIDE SEQUENCE</scope>
</reference>
<evidence type="ECO:0000313" key="4">
    <source>
        <dbReference type="Proteomes" id="UP001152797"/>
    </source>
</evidence>
<organism evidence="2">
    <name type="scientific">Cladocopium goreaui</name>
    <dbReference type="NCBI Taxonomy" id="2562237"/>
    <lineage>
        <taxon>Eukaryota</taxon>
        <taxon>Sar</taxon>
        <taxon>Alveolata</taxon>
        <taxon>Dinophyceae</taxon>
        <taxon>Suessiales</taxon>
        <taxon>Symbiodiniaceae</taxon>
        <taxon>Cladocopium</taxon>
    </lineage>
</organism>
<feature type="region of interest" description="Disordered" evidence="1">
    <location>
        <begin position="64"/>
        <end position="118"/>
    </location>
</feature>
<name>A0A9P1C4J5_9DINO</name>
<dbReference type="AlphaFoldDB" id="A0A9P1C4J5"/>
<dbReference type="EMBL" id="CAMXCT030000900">
    <property type="protein sequence ID" value="CAL4771894.1"/>
    <property type="molecule type" value="Genomic_DNA"/>
</dbReference>
<reference evidence="3 4" key="2">
    <citation type="submission" date="2024-05" db="EMBL/GenBank/DDBJ databases">
        <authorList>
            <person name="Chen Y."/>
            <person name="Shah S."/>
            <person name="Dougan E. K."/>
            <person name="Thang M."/>
            <person name="Chan C."/>
        </authorList>
    </citation>
    <scope>NUCLEOTIDE SEQUENCE [LARGE SCALE GENOMIC DNA]</scope>
</reference>